<name>A0A4Y2GRX4_ARAVE</name>
<dbReference type="AlphaFoldDB" id="A0A4Y2GRX4"/>
<sequence>MAGRGGLVVRFRLKDQRVPGSKPDSTEDPPCMGPVARYIIEIEGNNRSYTPPVLLCCLIVVTLGGMGDVRLEFFLLERSLKA</sequence>
<dbReference type="Proteomes" id="UP000499080">
    <property type="component" value="Unassembled WGS sequence"/>
</dbReference>
<evidence type="ECO:0000313" key="1">
    <source>
        <dbReference type="EMBL" id="GBM55569.1"/>
    </source>
</evidence>
<dbReference type="EMBL" id="BGPR01001507">
    <property type="protein sequence ID" value="GBM55569.1"/>
    <property type="molecule type" value="Genomic_DNA"/>
</dbReference>
<proteinExistence type="predicted"/>
<organism evidence="1 2">
    <name type="scientific">Araneus ventricosus</name>
    <name type="common">Orbweaver spider</name>
    <name type="synonym">Epeira ventricosa</name>
    <dbReference type="NCBI Taxonomy" id="182803"/>
    <lineage>
        <taxon>Eukaryota</taxon>
        <taxon>Metazoa</taxon>
        <taxon>Ecdysozoa</taxon>
        <taxon>Arthropoda</taxon>
        <taxon>Chelicerata</taxon>
        <taxon>Arachnida</taxon>
        <taxon>Araneae</taxon>
        <taxon>Araneomorphae</taxon>
        <taxon>Entelegynae</taxon>
        <taxon>Araneoidea</taxon>
        <taxon>Araneidae</taxon>
        <taxon>Araneus</taxon>
    </lineage>
</organism>
<accession>A0A4Y2GRX4</accession>
<gene>
    <name evidence="1" type="ORF">AVEN_74528_1</name>
</gene>
<comment type="caution">
    <text evidence="1">The sequence shown here is derived from an EMBL/GenBank/DDBJ whole genome shotgun (WGS) entry which is preliminary data.</text>
</comment>
<evidence type="ECO:0000313" key="2">
    <source>
        <dbReference type="Proteomes" id="UP000499080"/>
    </source>
</evidence>
<protein>
    <submittedName>
        <fullName evidence="1">Uncharacterized protein</fullName>
    </submittedName>
</protein>
<reference evidence="1 2" key="1">
    <citation type="journal article" date="2019" name="Sci. Rep.">
        <title>Orb-weaving spider Araneus ventricosus genome elucidates the spidroin gene catalogue.</title>
        <authorList>
            <person name="Kono N."/>
            <person name="Nakamura H."/>
            <person name="Ohtoshi R."/>
            <person name="Moran D.A.P."/>
            <person name="Shinohara A."/>
            <person name="Yoshida Y."/>
            <person name="Fujiwara M."/>
            <person name="Mori M."/>
            <person name="Tomita M."/>
            <person name="Arakawa K."/>
        </authorList>
    </citation>
    <scope>NUCLEOTIDE SEQUENCE [LARGE SCALE GENOMIC DNA]</scope>
</reference>
<keyword evidence="2" id="KW-1185">Reference proteome</keyword>